<sequence>MREYHAKAKAEYIKRHQREPSPPIASPPDNEEAPANSKGKERMREEQTSEERVREWQSKSASPGDDDSRRAQGDRSDESSSGSVTESSLDFSFDGDSIDVAVPPTFPSFAKRSRAAPSYKVPRPFAPPNPPAGRQHSRLNRQRSWRHQSFPEPPYGGRGKPAMGEAPINTPMSTFYHLPQQSEAETPYNPYDISEAMKDQSPRQSKANQPKVNVDPQNPQDITIHTELVATIDLEEELEDYSRLVRLGRFKAAQKFFTYKLSGFIENSYVLDHYCEGLAAMPDFHKLSQIGETFVPGPQCGVVQAHTYMLLSKADFVGGVSMLSRAANRQPPDWENCMKTVWEHWPKLDSTEIQILAGGLSPKENVAKFHHNEIAEVYLHLRAEGRIWEFGDLLQVLLRGSREPACQVLEVLLHCDLGDGRDRLIKLIQAIEEDWSVAETNEETSFALLEIFTTIVLDSMCQSENIGLVNTIFEFSRKKALDVLELNPTNSKSRPYLRWIISKVLLEQYRDPRITGFFSLKRCLHNFPGHRIAPNLSDLPKLCMISYAPDEDEAPRWSPDPTTTIGHDEVLRTVLGVAEELGDVWMQATCLQLLIYQSPEPRTLLYSLDDLWRSAGTHQRHLETRLYRYIPEALRTTEDRAGLQRQILLSAKASSQGLKPYAEYMILRALATRQEEKDSYLERAMDALNSSFQGYVPQSHTQFPTENPSARNTAGHDWINGNISAPLGGPWQNIPSGTSGEANYVGTQYPHMGYAPAQGNTYAAGLAPFRETRTTGNPGYIGVPTNTPYVTSNDRFGWTGGAQSGPFGQYQTNFGTPYAQNQFPHRQPPQPPPPPPPPPPPSPPPTKTPATGTNFDWGRQHPSGPGPKTKLKNE</sequence>
<dbReference type="GeneID" id="85392128"/>
<evidence type="ECO:0000313" key="2">
    <source>
        <dbReference type="EMBL" id="KAK1725074.1"/>
    </source>
</evidence>
<feature type="compositionally biased region" description="Basic and acidic residues" evidence="1">
    <location>
        <begin position="1"/>
        <end position="14"/>
    </location>
</feature>
<dbReference type="EMBL" id="JAHMHS010000045">
    <property type="protein sequence ID" value="KAK1725074.1"/>
    <property type="molecule type" value="Genomic_DNA"/>
</dbReference>
<evidence type="ECO:0000313" key="3">
    <source>
        <dbReference type="Proteomes" id="UP001244207"/>
    </source>
</evidence>
<dbReference type="RefSeq" id="XP_060365129.1">
    <property type="nucleotide sequence ID" value="XM_060508229.1"/>
</dbReference>
<feature type="compositionally biased region" description="Polar residues" evidence="1">
    <location>
        <begin position="202"/>
        <end position="219"/>
    </location>
</feature>
<dbReference type="Proteomes" id="UP001244207">
    <property type="component" value="Unassembled WGS sequence"/>
</dbReference>
<feature type="compositionally biased region" description="Pro residues" evidence="1">
    <location>
        <begin position="826"/>
        <end position="847"/>
    </location>
</feature>
<comment type="caution">
    <text evidence="2">The sequence shown here is derived from an EMBL/GenBank/DDBJ whole genome shotgun (WGS) entry which is preliminary data.</text>
</comment>
<name>A0AAD8UNJ1_GLOAC</name>
<keyword evidence="3" id="KW-1185">Reference proteome</keyword>
<organism evidence="2 3">
    <name type="scientific">Glomerella acutata</name>
    <name type="common">Colletotrichum acutatum</name>
    <dbReference type="NCBI Taxonomy" id="27357"/>
    <lineage>
        <taxon>Eukaryota</taxon>
        <taxon>Fungi</taxon>
        <taxon>Dikarya</taxon>
        <taxon>Ascomycota</taxon>
        <taxon>Pezizomycotina</taxon>
        <taxon>Sordariomycetes</taxon>
        <taxon>Hypocreomycetidae</taxon>
        <taxon>Glomerellales</taxon>
        <taxon>Glomerellaceae</taxon>
        <taxon>Colletotrichum</taxon>
        <taxon>Colletotrichum acutatum species complex</taxon>
    </lineage>
</organism>
<feature type="region of interest" description="Disordered" evidence="1">
    <location>
        <begin position="1"/>
        <end position="173"/>
    </location>
</feature>
<dbReference type="AlphaFoldDB" id="A0AAD8UNJ1"/>
<feature type="region of interest" description="Disordered" evidence="1">
    <location>
        <begin position="794"/>
        <end position="874"/>
    </location>
</feature>
<reference evidence="2" key="1">
    <citation type="submission" date="2021-12" db="EMBL/GenBank/DDBJ databases">
        <title>Comparative genomics, transcriptomics and evolutionary studies reveal genomic signatures of adaptation to plant cell wall in hemibiotrophic fungi.</title>
        <authorList>
            <consortium name="DOE Joint Genome Institute"/>
            <person name="Baroncelli R."/>
            <person name="Diaz J.F."/>
            <person name="Benocci T."/>
            <person name="Peng M."/>
            <person name="Battaglia E."/>
            <person name="Haridas S."/>
            <person name="Andreopoulos W."/>
            <person name="Labutti K."/>
            <person name="Pangilinan J."/>
            <person name="Floch G.L."/>
            <person name="Makela M.R."/>
            <person name="Henrissat B."/>
            <person name="Grigoriev I.V."/>
            <person name="Crouch J.A."/>
            <person name="De Vries R.P."/>
            <person name="Sukno S.A."/>
            <person name="Thon M.R."/>
        </authorList>
    </citation>
    <scope>NUCLEOTIDE SEQUENCE</scope>
    <source>
        <strain evidence="2">CBS 112980</strain>
    </source>
</reference>
<protein>
    <submittedName>
        <fullName evidence="2">Uncharacterized protein</fullName>
    </submittedName>
</protein>
<feature type="region of interest" description="Disordered" evidence="1">
    <location>
        <begin position="198"/>
        <end position="219"/>
    </location>
</feature>
<feature type="compositionally biased region" description="Basic and acidic residues" evidence="1">
    <location>
        <begin position="66"/>
        <end position="78"/>
    </location>
</feature>
<feature type="compositionally biased region" description="Basic residues" evidence="1">
    <location>
        <begin position="135"/>
        <end position="146"/>
    </location>
</feature>
<proteinExistence type="predicted"/>
<feature type="compositionally biased region" description="Polar residues" evidence="1">
    <location>
        <begin position="809"/>
        <end position="824"/>
    </location>
</feature>
<feature type="compositionally biased region" description="Basic and acidic residues" evidence="1">
    <location>
        <begin position="38"/>
        <end position="57"/>
    </location>
</feature>
<feature type="compositionally biased region" description="Low complexity" evidence="1">
    <location>
        <begin position="79"/>
        <end position="88"/>
    </location>
</feature>
<evidence type="ECO:0000256" key="1">
    <source>
        <dbReference type="SAM" id="MobiDB-lite"/>
    </source>
</evidence>
<gene>
    <name evidence="2" type="ORF">BDZ83DRAFT_621063</name>
</gene>
<accession>A0AAD8UNJ1</accession>